<evidence type="ECO:0000256" key="3">
    <source>
        <dbReference type="SAM" id="MobiDB-lite"/>
    </source>
</evidence>
<evidence type="ECO:0000313" key="5">
    <source>
        <dbReference type="Proteomes" id="UP000274391"/>
    </source>
</evidence>
<feature type="region of interest" description="Disordered" evidence="3">
    <location>
        <begin position="140"/>
        <end position="172"/>
    </location>
</feature>
<comment type="caution">
    <text evidence="4">The sequence shown here is derived from an EMBL/GenBank/DDBJ whole genome shotgun (WGS) entry which is preliminary data.</text>
</comment>
<dbReference type="PROSITE" id="PS50935">
    <property type="entry name" value="SSB"/>
    <property type="match status" value="1"/>
</dbReference>
<dbReference type="InterPro" id="IPR000424">
    <property type="entry name" value="Primosome_PriB/ssb"/>
</dbReference>
<dbReference type="InterPro" id="IPR012340">
    <property type="entry name" value="NA-bd_OB-fold"/>
</dbReference>
<dbReference type="EMBL" id="RQVS01000023">
    <property type="protein sequence ID" value="RRJ85629.1"/>
    <property type="molecule type" value="Genomic_DNA"/>
</dbReference>
<dbReference type="RefSeq" id="WP_124973987.1">
    <property type="nucleotide sequence ID" value="NZ_RQVS01000023.1"/>
</dbReference>
<evidence type="ECO:0000256" key="1">
    <source>
        <dbReference type="ARBA" id="ARBA00023125"/>
    </source>
</evidence>
<dbReference type="Gene3D" id="2.40.50.140">
    <property type="entry name" value="Nucleic acid-binding proteins"/>
    <property type="match status" value="1"/>
</dbReference>
<dbReference type="Proteomes" id="UP000274391">
    <property type="component" value="Unassembled WGS sequence"/>
</dbReference>
<evidence type="ECO:0000313" key="4">
    <source>
        <dbReference type="EMBL" id="RRJ85629.1"/>
    </source>
</evidence>
<protein>
    <recommendedName>
        <fullName evidence="6">Single-stranded DNA-binding protein</fullName>
    </recommendedName>
</protein>
<keyword evidence="1 2" id="KW-0238">DNA-binding</keyword>
<proteinExistence type="predicted"/>
<sequence>MNDSSEPAPASEPIETLDAIVGFFATDPKPSKTRDGAPKIYARYGTERFVHDPETGSTIKEEPTFHALTAYWGAAETILAQYHKGDSFIAQGVVRVSEQTGKERFEIKQIGHNTRRTRYTVDRSPRTEQRAVEQTAMRQALSTAQEHSTAVSAHPEPRRTTHMNAASVGVSR</sequence>
<evidence type="ECO:0008006" key="6">
    <source>
        <dbReference type="Google" id="ProtNLM"/>
    </source>
</evidence>
<keyword evidence="5" id="KW-1185">Reference proteome</keyword>
<organism evidence="4 5">
    <name type="scientific">Gulosibacter macacae</name>
    <dbReference type="NCBI Taxonomy" id="2488791"/>
    <lineage>
        <taxon>Bacteria</taxon>
        <taxon>Bacillati</taxon>
        <taxon>Actinomycetota</taxon>
        <taxon>Actinomycetes</taxon>
        <taxon>Micrococcales</taxon>
        <taxon>Microbacteriaceae</taxon>
        <taxon>Gulosibacter</taxon>
    </lineage>
</organism>
<dbReference type="GO" id="GO:0003697">
    <property type="term" value="F:single-stranded DNA binding"/>
    <property type="evidence" value="ECO:0007669"/>
    <property type="project" value="InterPro"/>
</dbReference>
<accession>A0A3P3VW04</accession>
<gene>
    <name evidence="4" type="ORF">EG850_12515</name>
</gene>
<dbReference type="OrthoDB" id="4773434at2"/>
<evidence type="ECO:0000256" key="2">
    <source>
        <dbReference type="PROSITE-ProRule" id="PRU00252"/>
    </source>
</evidence>
<name>A0A3P3VW04_9MICO</name>
<feature type="compositionally biased region" description="Polar residues" evidence="3">
    <location>
        <begin position="140"/>
        <end position="151"/>
    </location>
</feature>
<dbReference type="AlphaFoldDB" id="A0A3P3VW04"/>
<reference evidence="4 5" key="1">
    <citation type="submission" date="2018-11" db="EMBL/GenBank/DDBJ databases">
        <title>YIM 102482-1 draft genome.</title>
        <authorList>
            <person name="Li G."/>
            <person name="Jiang Y."/>
        </authorList>
    </citation>
    <scope>NUCLEOTIDE SEQUENCE [LARGE SCALE GENOMIC DNA]</scope>
    <source>
        <strain evidence="4 5">YIM 102482-1</strain>
    </source>
</reference>
<dbReference type="SUPFAM" id="SSF50249">
    <property type="entry name" value="Nucleic acid-binding proteins"/>
    <property type="match status" value="1"/>
</dbReference>